<feature type="compositionally biased region" description="Acidic residues" evidence="1">
    <location>
        <begin position="250"/>
        <end position="277"/>
    </location>
</feature>
<dbReference type="RefSeq" id="WP_349053734.1">
    <property type="nucleotide sequence ID" value="NZ_JBBNPS010000006.1"/>
</dbReference>
<evidence type="ECO:0000313" key="4">
    <source>
        <dbReference type="EMBL" id="MEQ3353390.1"/>
    </source>
</evidence>
<feature type="region of interest" description="Disordered" evidence="1">
    <location>
        <begin position="40"/>
        <end position="136"/>
    </location>
</feature>
<feature type="signal peptide" evidence="3">
    <location>
        <begin position="1"/>
        <end position="24"/>
    </location>
</feature>
<name>A0ABV1J5C2_9FIRM</name>
<dbReference type="Proteomes" id="UP001481872">
    <property type="component" value="Unassembled WGS sequence"/>
</dbReference>
<feature type="region of interest" description="Disordered" evidence="1">
    <location>
        <begin position="170"/>
        <end position="219"/>
    </location>
</feature>
<comment type="caution">
    <text evidence="4">The sequence shown here is derived from an EMBL/GenBank/DDBJ whole genome shotgun (WGS) entry which is preliminary data.</text>
</comment>
<feature type="compositionally biased region" description="Basic and acidic residues" evidence="1">
    <location>
        <begin position="44"/>
        <end position="58"/>
    </location>
</feature>
<feature type="region of interest" description="Disordered" evidence="1">
    <location>
        <begin position="244"/>
        <end position="277"/>
    </location>
</feature>
<sequence>MKSHIKKGIVLCLSMILIAQPIYASNSEIANKLKLYNNPSQNRYIEDKLKPESKKQDPKTSQTQAAKPGQKRNPIPKKAATPPTLSEKSPAQVAPSASSDAAIAPQQNPEPEKAPEKATPPTMAKAEEKKPDVQQYVKFRAENGKLYYLVTTRNPDTGEIIDSELFSELSEDRLKVMSGEDLDQEEKEREEEEKRRQEELERQRLEDEKQKKEELPEKKGNGGTIFLVILVLVGVIVAKRFKDQKKQHEEFDDDGFDDDDDDEFYEDYDVDYDENGDTELFEIDQSLLEEREDQDEE</sequence>
<accession>A0ABV1J5C2</accession>
<gene>
    <name evidence="4" type="ORF">AAA081_03620</name>
</gene>
<dbReference type="EMBL" id="JBBNPS010000006">
    <property type="protein sequence ID" value="MEQ3353390.1"/>
    <property type="molecule type" value="Genomic_DNA"/>
</dbReference>
<feature type="chain" id="PRO_5045059689" description="DUF4366 domain-containing protein" evidence="3">
    <location>
        <begin position="25"/>
        <end position="297"/>
    </location>
</feature>
<evidence type="ECO:0000256" key="2">
    <source>
        <dbReference type="SAM" id="Phobius"/>
    </source>
</evidence>
<organism evidence="4 5">
    <name type="scientific">Aedoeadaptatus acetigenes</name>
    <dbReference type="NCBI Taxonomy" id="2981723"/>
    <lineage>
        <taxon>Bacteria</taxon>
        <taxon>Bacillati</taxon>
        <taxon>Bacillota</taxon>
        <taxon>Tissierellia</taxon>
        <taxon>Tissierellales</taxon>
        <taxon>Peptoniphilaceae</taxon>
        <taxon>Aedoeadaptatus</taxon>
    </lineage>
</organism>
<keyword evidence="2" id="KW-1133">Transmembrane helix</keyword>
<proteinExistence type="predicted"/>
<feature type="compositionally biased region" description="Acidic residues" evidence="1">
    <location>
        <begin position="180"/>
        <end position="191"/>
    </location>
</feature>
<evidence type="ECO:0000256" key="3">
    <source>
        <dbReference type="SAM" id="SignalP"/>
    </source>
</evidence>
<evidence type="ECO:0000256" key="1">
    <source>
        <dbReference type="SAM" id="MobiDB-lite"/>
    </source>
</evidence>
<keyword evidence="2" id="KW-0472">Membrane</keyword>
<keyword evidence="2" id="KW-0812">Transmembrane</keyword>
<reference evidence="4 5" key="1">
    <citation type="submission" date="2024-04" db="EMBL/GenBank/DDBJ databases">
        <title>Human intestinal bacterial collection.</title>
        <authorList>
            <person name="Pauvert C."/>
            <person name="Hitch T.C.A."/>
            <person name="Clavel T."/>
        </authorList>
    </citation>
    <scope>NUCLEOTIDE SEQUENCE [LARGE SCALE GENOMIC DNA]</scope>
    <source>
        <strain evidence="4 5">CLA-SR-H026</strain>
    </source>
</reference>
<evidence type="ECO:0000313" key="5">
    <source>
        <dbReference type="Proteomes" id="UP001481872"/>
    </source>
</evidence>
<keyword evidence="3" id="KW-0732">Signal</keyword>
<protein>
    <recommendedName>
        <fullName evidence="6">DUF4366 domain-containing protein</fullName>
    </recommendedName>
</protein>
<feature type="compositionally biased region" description="Basic and acidic residues" evidence="1">
    <location>
        <begin position="192"/>
        <end position="219"/>
    </location>
</feature>
<evidence type="ECO:0008006" key="6">
    <source>
        <dbReference type="Google" id="ProtNLM"/>
    </source>
</evidence>
<feature type="compositionally biased region" description="Low complexity" evidence="1">
    <location>
        <begin position="94"/>
        <end position="105"/>
    </location>
</feature>
<keyword evidence="5" id="KW-1185">Reference proteome</keyword>
<feature type="transmembrane region" description="Helical" evidence="2">
    <location>
        <begin position="220"/>
        <end position="238"/>
    </location>
</feature>